<evidence type="ECO:0000256" key="2">
    <source>
        <dbReference type="ARBA" id="ARBA00023295"/>
    </source>
</evidence>
<comment type="caution">
    <text evidence="4">The sequence shown here is derived from an EMBL/GenBank/DDBJ whole genome shotgun (WGS) entry which is preliminary data.</text>
</comment>
<name>A0ABW5RQ97_9BACI</name>
<evidence type="ECO:0000313" key="4">
    <source>
        <dbReference type="EMBL" id="MFD2680580.1"/>
    </source>
</evidence>
<evidence type="ECO:0000259" key="3">
    <source>
        <dbReference type="Pfam" id="PF01156"/>
    </source>
</evidence>
<dbReference type="EMBL" id="JBHUMF010000015">
    <property type="protein sequence ID" value="MFD2680580.1"/>
    <property type="molecule type" value="Genomic_DNA"/>
</dbReference>
<dbReference type="SUPFAM" id="SSF53590">
    <property type="entry name" value="Nucleoside hydrolase"/>
    <property type="match status" value="1"/>
</dbReference>
<keyword evidence="2 4" id="KW-0326">Glycosidase</keyword>
<dbReference type="InterPro" id="IPR023186">
    <property type="entry name" value="IUNH"/>
</dbReference>
<organism evidence="4 5">
    <name type="scientific">Bacillus seohaeanensis</name>
    <dbReference type="NCBI Taxonomy" id="284580"/>
    <lineage>
        <taxon>Bacteria</taxon>
        <taxon>Bacillati</taxon>
        <taxon>Bacillota</taxon>
        <taxon>Bacilli</taxon>
        <taxon>Bacillales</taxon>
        <taxon>Bacillaceae</taxon>
        <taxon>Bacillus</taxon>
    </lineage>
</organism>
<dbReference type="GO" id="GO:0016798">
    <property type="term" value="F:hydrolase activity, acting on glycosyl bonds"/>
    <property type="evidence" value="ECO:0007669"/>
    <property type="project" value="UniProtKB-KW"/>
</dbReference>
<proteinExistence type="predicted"/>
<accession>A0ABW5RQ97</accession>
<dbReference type="InterPro" id="IPR036452">
    <property type="entry name" value="Ribo_hydro-like"/>
</dbReference>
<protein>
    <submittedName>
        <fullName evidence="4">Nucleoside hydrolase</fullName>
        <ecNumber evidence="4">3.2.2.-</ecNumber>
    </submittedName>
</protein>
<dbReference type="PANTHER" id="PTHR12304:SF4">
    <property type="entry name" value="URIDINE NUCLEOSIDASE"/>
    <property type="match status" value="1"/>
</dbReference>
<keyword evidence="1 4" id="KW-0378">Hydrolase</keyword>
<dbReference type="CDD" id="cd00455">
    <property type="entry name" value="nuc_hydro"/>
    <property type="match status" value="1"/>
</dbReference>
<keyword evidence="5" id="KW-1185">Reference proteome</keyword>
<evidence type="ECO:0000313" key="5">
    <source>
        <dbReference type="Proteomes" id="UP001597506"/>
    </source>
</evidence>
<dbReference type="Proteomes" id="UP001597506">
    <property type="component" value="Unassembled WGS sequence"/>
</dbReference>
<dbReference type="InterPro" id="IPR001910">
    <property type="entry name" value="Inosine/uridine_hydrolase_dom"/>
</dbReference>
<dbReference type="Pfam" id="PF01156">
    <property type="entry name" value="IU_nuc_hydro"/>
    <property type="match status" value="1"/>
</dbReference>
<reference evidence="5" key="1">
    <citation type="journal article" date="2019" name="Int. J. Syst. Evol. Microbiol.">
        <title>The Global Catalogue of Microorganisms (GCM) 10K type strain sequencing project: providing services to taxonomists for standard genome sequencing and annotation.</title>
        <authorList>
            <consortium name="The Broad Institute Genomics Platform"/>
            <consortium name="The Broad Institute Genome Sequencing Center for Infectious Disease"/>
            <person name="Wu L."/>
            <person name="Ma J."/>
        </authorList>
    </citation>
    <scope>NUCLEOTIDE SEQUENCE [LARGE SCALE GENOMIC DNA]</scope>
    <source>
        <strain evidence="5">KCTC 3913</strain>
    </source>
</reference>
<dbReference type="PANTHER" id="PTHR12304">
    <property type="entry name" value="INOSINE-URIDINE PREFERRING NUCLEOSIDE HYDROLASE"/>
    <property type="match status" value="1"/>
</dbReference>
<gene>
    <name evidence="4" type="ORF">ACFSUL_07395</name>
</gene>
<sequence length="322" mass="35829">MPKKKVLFISDFGIDDAIAVIYGYYHEEIEIVGFVSDYGNVSKENALRNVRYLQQVTGITDIPIIGGATSALTGQKPVYYPEVHGEVGLGPLVPDNSYSNGTISENFYEVNEIINKYEGEISVFSAGRLSSLATAFILYPDTMKKVKEFFVMGGAFNVPGNITPLAEANFYSDPYAVNLLVQLAPKKVHIIPLDVTQSAILTPEMINILDKHFQESNDKIGQIIKPMADYYYKFYKTTYPAISGGPLHDLFALWALADGQKVEYEEVPIKISISPGSTFGQSAGDFRKSPEKADWPIHKVAMRFNYQQFIKEVFATLRSGTD</sequence>
<feature type="domain" description="Inosine/uridine-preferring nucleoside hydrolase" evidence="3">
    <location>
        <begin position="10"/>
        <end position="310"/>
    </location>
</feature>
<dbReference type="Gene3D" id="3.90.245.10">
    <property type="entry name" value="Ribonucleoside hydrolase-like"/>
    <property type="match status" value="1"/>
</dbReference>
<dbReference type="RefSeq" id="WP_377934091.1">
    <property type="nucleotide sequence ID" value="NZ_JBHUMF010000015.1"/>
</dbReference>
<evidence type="ECO:0000256" key="1">
    <source>
        <dbReference type="ARBA" id="ARBA00022801"/>
    </source>
</evidence>
<dbReference type="EC" id="3.2.2.-" evidence="4"/>